<dbReference type="SUPFAM" id="SSF51261">
    <property type="entry name" value="Duplicated hybrid motif"/>
    <property type="match status" value="1"/>
</dbReference>
<evidence type="ECO:0000259" key="3">
    <source>
        <dbReference type="Pfam" id="PF01551"/>
    </source>
</evidence>
<gene>
    <name evidence="4" type="ORF">CQA54_06660</name>
</gene>
<dbReference type="OrthoDB" id="9815245at2"/>
<accession>A0A3D8INY2</accession>
<keyword evidence="1" id="KW-0732">Signal</keyword>
<dbReference type="RefSeq" id="WP_115571330.1">
    <property type="nucleotide sequence ID" value="NZ_NXLT01000005.1"/>
</dbReference>
<comment type="caution">
    <text evidence="4">The sequence shown here is derived from an EMBL/GenBank/DDBJ whole genome shotgun (WGS) entry which is preliminary data.</text>
</comment>
<dbReference type="GO" id="GO:0004222">
    <property type="term" value="F:metalloendopeptidase activity"/>
    <property type="evidence" value="ECO:0007669"/>
    <property type="project" value="TreeGrafter"/>
</dbReference>
<evidence type="ECO:0000256" key="2">
    <source>
        <dbReference type="SAM" id="Phobius"/>
    </source>
</evidence>
<dbReference type="Proteomes" id="UP000256514">
    <property type="component" value="Unassembled WGS sequence"/>
</dbReference>
<dbReference type="FunFam" id="2.70.70.10:FF:000006">
    <property type="entry name" value="M23 family peptidase"/>
    <property type="match status" value="1"/>
</dbReference>
<keyword evidence="2" id="KW-0472">Membrane</keyword>
<evidence type="ECO:0000256" key="1">
    <source>
        <dbReference type="ARBA" id="ARBA00022729"/>
    </source>
</evidence>
<evidence type="ECO:0000313" key="5">
    <source>
        <dbReference type="Proteomes" id="UP000256514"/>
    </source>
</evidence>
<protein>
    <submittedName>
        <fullName evidence="4">Peptidase</fullName>
    </submittedName>
</protein>
<reference evidence="4 5" key="1">
    <citation type="submission" date="2018-04" db="EMBL/GenBank/DDBJ databases">
        <title>Novel Campyloabacter and Helicobacter Species and Strains.</title>
        <authorList>
            <person name="Mannion A.J."/>
            <person name="Shen Z."/>
            <person name="Fox J.G."/>
        </authorList>
    </citation>
    <scope>NUCLEOTIDE SEQUENCE [LARGE SCALE GENOMIC DNA]</scope>
    <source>
        <strain evidence="4 5">MIT 12-6600</strain>
    </source>
</reference>
<dbReference type="InterPro" id="IPR016047">
    <property type="entry name" value="M23ase_b-sheet_dom"/>
</dbReference>
<dbReference type="InterPro" id="IPR011055">
    <property type="entry name" value="Dup_hybrid_motif"/>
</dbReference>
<dbReference type="CDD" id="cd12797">
    <property type="entry name" value="M23_peptidase"/>
    <property type="match status" value="1"/>
</dbReference>
<sequence>MSNKRLILMITDQEKTRYVNIHSVFRQVGLYALIFLLVCIIYGIVSVRAFKHEIANVSALNQKILAQYEKTQEKNAYLNFQIEQRSEEIGLIGDRVGDLESIVGVRDTRDVAGEDLGERIDVASLTGAQKVFVMKFVPNGYPLDYYKRISAEFGYRIHPLYFTKHLHAGMDFATDIGTPVHATADGVVEFAKMGHNGGFGNLVKIDHSFGFRTYYAHLNKIVVSHGSFVKKGQLIAYSGNSGASTGPHLHYEVRFLDSVLDPRNFIEWTMSDFSSIFEKERSVSWQSLLTTINSLMDQAPHQEEQLSLLQEQP</sequence>
<dbReference type="InterPro" id="IPR050570">
    <property type="entry name" value="Cell_wall_metabolism_enzyme"/>
</dbReference>
<organism evidence="4 5">
    <name type="scientific">Helicobacter equorum</name>
    <dbReference type="NCBI Taxonomy" id="361872"/>
    <lineage>
        <taxon>Bacteria</taxon>
        <taxon>Pseudomonadati</taxon>
        <taxon>Campylobacterota</taxon>
        <taxon>Epsilonproteobacteria</taxon>
        <taxon>Campylobacterales</taxon>
        <taxon>Helicobacteraceae</taxon>
        <taxon>Helicobacter</taxon>
    </lineage>
</organism>
<feature type="transmembrane region" description="Helical" evidence="2">
    <location>
        <begin position="28"/>
        <end position="50"/>
    </location>
</feature>
<dbReference type="Pfam" id="PF01551">
    <property type="entry name" value="Peptidase_M23"/>
    <property type="match status" value="1"/>
</dbReference>
<dbReference type="PANTHER" id="PTHR21666">
    <property type="entry name" value="PEPTIDASE-RELATED"/>
    <property type="match status" value="1"/>
</dbReference>
<dbReference type="EMBL" id="NXLT01000005">
    <property type="protein sequence ID" value="RDU66635.1"/>
    <property type="molecule type" value="Genomic_DNA"/>
</dbReference>
<dbReference type="AlphaFoldDB" id="A0A3D8INY2"/>
<dbReference type="PANTHER" id="PTHR21666:SF289">
    <property type="entry name" value="L-ALA--D-GLU ENDOPEPTIDASE"/>
    <property type="match status" value="1"/>
</dbReference>
<keyword evidence="2" id="KW-1133">Transmembrane helix</keyword>
<feature type="domain" description="M23ase beta-sheet core" evidence="3">
    <location>
        <begin position="166"/>
        <end position="262"/>
    </location>
</feature>
<keyword evidence="2" id="KW-0812">Transmembrane</keyword>
<proteinExistence type="predicted"/>
<dbReference type="Gene3D" id="2.70.70.10">
    <property type="entry name" value="Glucose Permease (Domain IIA)"/>
    <property type="match status" value="1"/>
</dbReference>
<evidence type="ECO:0000313" key="4">
    <source>
        <dbReference type="EMBL" id="RDU66635.1"/>
    </source>
</evidence>
<keyword evidence="5" id="KW-1185">Reference proteome</keyword>
<name>A0A3D8INY2_9HELI</name>